<name>A0ABT3QG85_9PROT</name>
<evidence type="ECO:0000256" key="4">
    <source>
        <dbReference type="ARBA" id="ARBA00022759"/>
    </source>
</evidence>
<accession>A0ABT3QG85</accession>
<dbReference type="PANTHER" id="PTHR30001:SF1">
    <property type="entry name" value="RIBONUCLEASE E_G-LIKE PROTEIN, CHLOROPLASTIC"/>
    <property type="match status" value="1"/>
</dbReference>
<dbReference type="RefSeq" id="WP_173559742.1">
    <property type="nucleotide sequence ID" value="NZ_JAPIUZ010000005.1"/>
</dbReference>
<reference evidence="9 10" key="1">
    <citation type="submission" date="2022-11" db="EMBL/GenBank/DDBJ databases">
        <title>Genome sequencing of Acetobacter type strain.</title>
        <authorList>
            <person name="Heo J."/>
            <person name="Lee D."/>
            <person name="Han B.-H."/>
            <person name="Hong S.-B."/>
            <person name="Kwon S.-W."/>
        </authorList>
    </citation>
    <scope>NUCLEOTIDE SEQUENCE [LARGE SCALE GENOMIC DNA]</scope>
    <source>
        <strain evidence="9 10">KACC 21253</strain>
    </source>
</reference>
<comment type="caution">
    <text evidence="9">The sequence shown here is derived from an EMBL/GenBank/DDBJ whole genome shotgun (WGS) entry which is preliminary data.</text>
</comment>
<feature type="domain" description="RNA-binding protein AU-1/Ribonuclease E/G" evidence="8">
    <location>
        <begin position="166"/>
        <end position="287"/>
    </location>
</feature>
<comment type="cofactor">
    <cofactor evidence="1">
        <name>Mg(2+)</name>
        <dbReference type="ChEBI" id="CHEBI:18420"/>
    </cofactor>
</comment>
<evidence type="ECO:0000256" key="2">
    <source>
        <dbReference type="ARBA" id="ARBA00022722"/>
    </source>
</evidence>
<evidence type="ECO:0000259" key="8">
    <source>
        <dbReference type="Pfam" id="PF10150"/>
    </source>
</evidence>
<evidence type="ECO:0000256" key="7">
    <source>
        <dbReference type="ARBA" id="ARBA00022884"/>
    </source>
</evidence>
<keyword evidence="2" id="KW-0540">Nuclease</keyword>
<evidence type="ECO:0000256" key="1">
    <source>
        <dbReference type="ARBA" id="ARBA00001946"/>
    </source>
</evidence>
<evidence type="ECO:0000313" key="9">
    <source>
        <dbReference type="EMBL" id="MCX2564294.1"/>
    </source>
</evidence>
<keyword evidence="7" id="KW-0694">RNA-binding</keyword>
<dbReference type="InterPro" id="IPR012340">
    <property type="entry name" value="NA-bd_OB-fold"/>
</dbReference>
<proteinExistence type="predicted"/>
<keyword evidence="5" id="KW-0378">Hydrolase</keyword>
<dbReference type="Gene3D" id="2.40.50.140">
    <property type="entry name" value="Nucleic acid-binding proteins"/>
    <property type="match status" value="1"/>
</dbReference>
<dbReference type="InterPro" id="IPR004659">
    <property type="entry name" value="RNase_E/G"/>
</dbReference>
<dbReference type="Pfam" id="PF10150">
    <property type="entry name" value="RNase_E_G"/>
    <property type="match status" value="1"/>
</dbReference>
<gene>
    <name evidence="9" type="ORF">OQ497_10020</name>
</gene>
<evidence type="ECO:0000256" key="3">
    <source>
        <dbReference type="ARBA" id="ARBA00022723"/>
    </source>
</evidence>
<dbReference type="Proteomes" id="UP001301152">
    <property type="component" value="Unassembled WGS sequence"/>
</dbReference>
<keyword evidence="10" id="KW-1185">Reference proteome</keyword>
<dbReference type="PANTHER" id="PTHR30001">
    <property type="entry name" value="RIBONUCLEASE"/>
    <property type="match status" value="1"/>
</dbReference>
<evidence type="ECO:0000313" key="10">
    <source>
        <dbReference type="Proteomes" id="UP001301152"/>
    </source>
</evidence>
<keyword evidence="3" id="KW-0479">Metal-binding</keyword>
<sequence length="368" mass="39596">MTQQLYLAYTPGELRLAVVQDDELLDYTLWRPDFPDGVGDLYHGRIATLVPAMGGAFVNIGLGRQQGFLSLSGNQAQLTEGHNLIVQVTRAALGGKGLRLRLPQGTQPDLPASSQPGLISRGPTPLERLAQLWPQAELCADSPEAAALIPPALRDRRRRLFQPVPASINQACDALADTIVTLPGRMSASITPTPALIAIDMDAPPSASGQTKQTAQFAANRDALPVLLHQIRLRNLSGAILIDPAGLAVKKRQALLEPVRAMLKADPLQPRCLDITALGLIEIVRARIHPSLPELLTSPRGRALAALRAMCSEDAAQATQLRGSLRLIAILETIPQTVADCARLRGKPFTLKSDPSLPDLSWRTDTND</sequence>
<organism evidence="9 10">
    <name type="scientific">Acetobacter thailandicus</name>
    <dbReference type="NCBI Taxonomy" id="1502842"/>
    <lineage>
        <taxon>Bacteria</taxon>
        <taxon>Pseudomonadati</taxon>
        <taxon>Pseudomonadota</taxon>
        <taxon>Alphaproteobacteria</taxon>
        <taxon>Acetobacterales</taxon>
        <taxon>Acetobacteraceae</taxon>
        <taxon>Acetobacter</taxon>
    </lineage>
</organism>
<keyword evidence="6" id="KW-0460">Magnesium</keyword>
<dbReference type="InterPro" id="IPR019307">
    <property type="entry name" value="RNA-bd_AU-1/RNase_E/G"/>
</dbReference>
<evidence type="ECO:0000256" key="5">
    <source>
        <dbReference type="ARBA" id="ARBA00022801"/>
    </source>
</evidence>
<keyword evidence="4" id="KW-0255">Endonuclease</keyword>
<evidence type="ECO:0000256" key="6">
    <source>
        <dbReference type="ARBA" id="ARBA00022842"/>
    </source>
</evidence>
<protein>
    <submittedName>
        <fullName evidence="9">Ribonuclease E/G</fullName>
    </submittedName>
</protein>
<dbReference type="EMBL" id="JAPIUZ010000005">
    <property type="protein sequence ID" value="MCX2564294.1"/>
    <property type="molecule type" value="Genomic_DNA"/>
</dbReference>